<evidence type="ECO:0000313" key="2">
    <source>
        <dbReference type="EMBL" id="MED6188014.1"/>
    </source>
</evidence>
<name>A0ABU6WQ45_9FABA</name>
<sequence length="172" mass="19019">MDQPQPLVIRLHSNAVVHKRPDEVWFQSDSPVVFQHADISTMSELQAVFLYNLAGGFTQIRKVAYRYLQRQPDGRLMPQHVMDFLVDVGRIPAGQPVAATSVRITEPPAPETEATMGHLEEDDSDYATSTASSSDAQEGGEGRAETRSASCPRYILPAPPPIPRVEDVPCFF</sequence>
<dbReference type="EMBL" id="JASCZI010182483">
    <property type="protein sequence ID" value="MED6188014.1"/>
    <property type="molecule type" value="Genomic_DNA"/>
</dbReference>
<feature type="compositionally biased region" description="Low complexity" evidence="1">
    <location>
        <begin position="126"/>
        <end position="136"/>
    </location>
</feature>
<comment type="caution">
    <text evidence="2">The sequence shown here is derived from an EMBL/GenBank/DDBJ whole genome shotgun (WGS) entry which is preliminary data.</text>
</comment>
<accession>A0ABU6WQ45</accession>
<evidence type="ECO:0000256" key="1">
    <source>
        <dbReference type="SAM" id="MobiDB-lite"/>
    </source>
</evidence>
<keyword evidence="3" id="KW-1185">Reference proteome</keyword>
<proteinExistence type="predicted"/>
<feature type="region of interest" description="Disordered" evidence="1">
    <location>
        <begin position="106"/>
        <end position="161"/>
    </location>
</feature>
<organism evidence="2 3">
    <name type="scientific">Stylosanthes scabra</name>
    <dbReference type="NCBI Taxonomy" id="79078"/>
    <lineage>
        <taxon>Eukaryota</taxon>
        <taxon>Viridiplantae</taxon>
        <taxon>Streptophyta</taxon>
        <taxon>Embryophyta</taxon>
        <taxon>Tracheophyta</taxon>
        <taxon>Spermatophyta</taxon>
        <taxon>Magnoliopsida</taxon>
        <taxon>eudicotyledons</taxon>
        <taxon>Gunneridae</taxon>
        <taxon>Pentapetalae</taxon>
        <taxon>rosids</taxon>
        <taxon>fabids</taxon>
        <taxon>Fabales</taxon>
        <taxon>Fabaceae</taxon>
        <taxon>Papilionoideae</taxon>
        <taxon>50 kb inversion clade</taxon>
        <taxon>dalbergioids sensu lato</taxon>
        <taxon>Dalbergieae</taxon>
        <taxon>Pterocarpus clade</taxon>
        <taxon>Stylosanthes</taxon>
    </lineage>
</organism>
<protein>
    <submittedName>
        <fullName evidence="2">Uncharacterized protein</fullName>
    </submittedName>
</protein>
<evidence type="ECO:0000313" key="3">
    <source>
        <dbReference type="Proteomes" id="UP001341840"/>
    </source>
</evidence>
<reference evidence="2 3" key="1">
    <citation type="journal article" date="2023" name="Plants (Basel)">
        <title>Bridging the Gap: Combining Genomics and Transcriptomics Approaches to Understand Stylosanthes scabra, an Orphan Legume from the Brazilian Caatinga.</title>
        <authorList>
            <person name="Ferreira-Neto J.R.C."/>
            <person name="da Silva M.D."/>
            <person name="Binneck E."/>
            <person name="de Melo N.F."/>
            <person name="da Silva R.H."/>
            <person name="de Melo A.L.T.M."/>
            <person name="Pandolfi V."/>
            <person name="Bustamante F.O."/>
            <person name="Brasileiro-Vidal A.C."/>
            <person name="Benko-Iseppon A.M."/>
        </authorList>
    </citation>
    <scope>NUCLEOTIDE SEQUENCE [LARGE SCALE GENOMIC DNA]</scope>
    <source>
        <tissue evidence="2">Leaves</tissue>
    </source>
</reference>
<gene>
    <name evidence="2" type="ORF">PIB30_081893</name>
</gene>
<dbReference type="Proteomes" id="UP001341840">
    <property type="component" value="Unassembled WGS sequence"/>
</dbReference>